<feature type="region of interest" description="Disordered" evidence="1">
    <location>
        <begin position="118"/>
        <end position="139"/>
    </location>
</feature>
<organism evidence="3 4">
    <name type="scientific">Ephemerocybe angulata</name>
    <dbReference type="NCBI Taxonomy" id="980116"/>
    <lineage>
        <taxon>Eukaryota</taxon>
        <taxon>Fungi</taxon>
        <taxon>Dikarya</taxon>
        <taxon>Basidiomycota</taxon>
        <taxon>Agaricomycotina</taxon>
        <taxon>Agaricomycetes</taxon>
        <taxon>Agaricomycetidae</taxon>
        <taxon>Agaricales</taxon>
        <taxon>Agaricineae</taxon>
        <taxon>Psathyrellaceae</taxon>
        <taxon>Ephemerocybe</taxon>
    </lineage>
</organism>
<gene>
    <name evidence="3" type="ORF">DFP72DRAFT_262570</name>
</gene>
<protein>
    <recommendedName>
        <fullName evidence="2">F-box domain-containing protein</fullName>
    </recommendedName>
</protein>
<evidence type="ECO:0000313" key="4">
    <source>
        <dbReference type="Proteomes" id="UP000521943"/>
    </source>
</evidence>
<name>A0A8H6I0X4_9AGAR</name>
<dbReference type="AlphaFoldDB" id="A0A8H6I0X4"/>
<dbReference type="InterPro" id="IPR001810">
    <property type="entry name" value="F-box_dom"/>
</dbReference>
<comment type="caution">
    <text evidence="3">The sequence shown here is derived from an EMBL/GenBank/DDBJ whole genome shotgun (WGS) entry which is preliminary data.</text>
</comment>
<keyword evidence="4" id="KW-1185">Reference proteome</keyword>
<sequence length="534" mass="59962">MMDHRLAGRTNVLPAPNHLPFAMRGLSLELQASIIKHLGVHDIFHLQQTCKSLNTLIEGNVEVWKACLKRHCHVEGLFWSSFNGLTKASEYKNACTGIQRFKRLCRTAKLSQIGKRRHLPAKVSGNPADESDSTGDEGSYALKNPYPGINSAYLVPGGRFLVTVEQAWLLLWDLLPLGKVGEPVVLLREKLDCNKDVKILDVLPLDGGRLRLVLNEPLPDGFPPSYNVDQYASRNDTKMLALHRFEIRLPENGDYTVQKLGRLCIAYLGYDDSQVAQGEHSIAVDISGCLLFWGSNDSGEEYTFWASYEDVDRSSIFMHQGYLFLVTRSSLGAINLSKLPRNPVKGGIVDIQCSYRLRAPAKVEDVVTCEIDTELPEGDFGMGQILLPNPVPKAGTVKYDMELHHWGGEVAYKLYRMTFDFRPDAPAKSDLRLFGVLEDYDWCDDYISPRNRFECGGGDFGYIWEKTDGLQVVSVSIYGGDDKKFKPVEIGVPENESVEIEDSDVLFCPFSGRAVILWDRTLTEEKLIEIVDFL</sequence>
<evidence type="ECO:0000256" key="1">
    <source>
        <dbReference type="SAM" id="MobiDB-lite"/>
    </source>
</evidence>
<reference evidence="3 4" key="1">
    <citation type="submission" date="2020-07" db="EMBL/GenBank/DDBJ databases">
        <title>Comparative genomics of pyrophilous fungi reveals a link between fire events and developmental genes.</title>
        <authorList>
            <consortium name="DOE Joint Genome Institute"/>
            <person name="Steindorff A.S."/>
            <person name="Carver A."/>
            <person name="Calhoun S."/>
            <person name="Stillman K."/>
            <person name="Liu H."/>
            <person name="Lipzen A."/>
            <person name="Pangilinan J."/>
            <person name="Labutti K."/>
            <person name="Bruns T.D."/>
            <person name="Grigoriev I.V."/>
        </authorList>
    </citation>
    <scope>NUCLEOTIDE SEQUENCE [LARGE SCALE GENOMIC DNA]</scope>
    <source>
        <strain evidence="3 4">CBS 144469</strain>
    </source>
</reference>
<dbReference type="EMBL" id="JACGCI010000024">
    <property type="protein sequence ID" value="KAF6756868.1"/>
    <property type="molecule type" value="Genomic_DNA"/>
</dbReference>
<dbReference type="Proteomes" id="UP000521943">
    <property type="component" value="Unassembled WGS sequence"/>
</dbReference>
<accession>A0A8H6I0X4</accession>
<dbReference type="SUPFAM" id="SSF81383">
    <property type="entry name" value="F-box domain"/>
    <property type="match status" value="1"/>
</dbReference>
<dbReference type="Pfam" id="PF00646">
    <property type="entry name" value="F-box"/>
    <property type="match status" value="1"/>
</dbReference>
<dbReference type="InterPro" id="IPR036047">
    <property type="entry name" value="F-box-like_dom_sf"/>
</dbReference>
<evidence type="ECO:0000313" key="3">
    <source>
        <dbReference type="EMBL" id="KAF6756868.1"/>
    </source>
</evidence>
<dbReference type="PROSITE" id="PS50181">
    <property type="entry name" value="FBOX"/>
    <property type="match status" value="1"/>
</dbReference>
<feature type="domain" description="F-box" evidence="2">
    <location>
        <begin position="20"/>
        <end position="67"/>
    </location>
</feature>
<evidence type="ECO:0000259" key="2">
    <source>
        <dbReference type="PROSITE" id="PS50181"/>
    </source>
</evidence>
<dbReference type="OrthoDB" id="10280405at2759"/>
<proteinExistence type="predicted"/>